<keyword evidence="6 12" id="KW-0378">Hydrolase</keyword>
<protein>
    <recommendedName>
        <fullName evidence="12">Bifunctional protein FolD</fullName>
    </recommendedName>
    <domain>
        <recommendedName>
            <fullName evidence="12">Methylenetetrahydrofolate dehydrogenase</fullName>
            <ecNumber evidence="12">1.5.1.5</ecNumber>
        </recommendedName>
    </domain>
    <domain>
        <recommendedName>
            <fullName evidence="12">Methenyltetrahydrofolate cyclohydrolase</fullName>
            <ecNumber evidence="12">3.5.4.9</ecNumber>
        </recommendedName>
    </domain>
</protein>
<dbReference type="AlphaFoldDB" id="A0A5C0SC64"/>
<evidence type="ECO:0000256" key="11">
    <source>
        <dbReference type="ARBA" id="ARBA00023268"/>
    </source>
</evidence>
<dbReference type="RefSeq" id="WP_148809308.1">
    <property type="nucleotide sequence ID" value="NZ_CP042243.1"/>
</dbReference>
<dbReference type="OrthoDB" id="9803580at2"/>
<dbReference type="EC" id="3.5.4.9" evidence="12"/>
<dbReference type="InterPro" id="IPR020631">
    <property type="entry name" value="THF_DH/CycHdrlase_NAD-bd_dom"/>
</dbReference>
<dbReference type="PANTHER" id="PTHR48099:SF5">
    <property type="entry name" value="C-1-TETRAHYDROFOLATE SYNTHASE, CYTOPLASMIC"/>
    <property type="match status" value="1"/>
</dbReference>
<dbReference type="GO" id="GO:0035999">
    <property type="term" value="P:tetrahydrofolate interconversion"/>
    <property type="evidence" value="ECO:0007669"/>
    <property type="project" value="UniProtKB-UniRule"/>
</dbReference>
<dbReference type="InterPro" id="IPR020867">
    <property type="entry name" value="THF_DH/CycHdrlase_CS"/>
</dbReference>
<keyword evidence="7 12" id="KW-0521">NADP</keyword>
<evidence type="ECO:0000256" key="7">
    <source>
        <dbReference type="ARBA" id="ARBA00022857"/>
    </source>
</evidence>
<evidence type="ECO:0000256" key="10">
    <source>
        <dbReference type="ARBA" id="ARBA00023167"/>
    </source>
</evidence>
<keyword evidence="9 12" id="KW-0368">Histidine biosynthesis</keyword>
<keyword evidence="16" id="KW-1185">Reference proteome</keyword>
<feature type="domain" description="Tetrahydrofolate dehydrogenase/cyclohydrolase NAD(P)-binding" evidence="14">
    <location>
        <begin position="140"/>
        <end position="281"/>
    </location>
</feature>
<comment type="caution">
    <text evidence="12">Lacks conserved residue(s) required for the propagation of feature annotation.</text>
</comment>
<evidence type="ECO:0000256" key="5">
    <source>
        <dbReference type="ARBA" id="ARBA00022755"/>
    </source>
</evidence>
<dbReference type="Gene3D" id="3.40.50.720">
    <property type="entry name" value="NAD(P)-binding Rossmann-like Domain"/>
    <property type="match status" value="1"/>
</dbReference>
<evidence type="ECO:0000259" key="13">
    <source>
        <dbReference type="Pfam" id="PF00763"/>
    </source>
</evidence>
<dbReference type="HAMAP" id="MF_01576">
    <property type="entry name" value="THF_DHG_CYH"/>
    <property type="match status" value="1"/>
</dbReference>
<comment type="catalytic activity">
    <reaction evidence="12">
        <text>(6R)-5,10-methylene-5,6,7,8-tetrahydrofolate + NADP(+) = (6R)-5,10-methenyltetrahydrofolate + NADPH</text>
        <dbReference type="Rhea" id="RHEA:22812"/>
        <dbReference type="ChEBI" id="CHEBI:15636"/>
        <dbReference type="ChEBI" id="CHEBI:57455"/>
        <dbReference type="ChEBI" id="CHEBI:57783"/>
        <dbReference type="ChEBI" id="CHEBI:58349"/>
        <dbReference type="EC" id="1.5.1.5"/>
    </reaction>
</comment>
<dbReference type="Pfam" id="PF00763">
    <property type="entry name" value="THF_DHG_CYH"/>
    <property type="match status" value="1"/>
</dbReference>
<dbReference type="GO" id="GO:0000105">
    <property type="term" value="P:L-histidine biosynthetic process"/>
    <property type="evidence" value="ECO:0007669"/>
    <property type="project" value="UniProtKB-KW"/>
</dbReference>
<evidence type="ECO:0000313" key="16">
    <source>
        <dbReference type="Proteomes" id="UP000324646"/>
    </source>
</evidence>
<dbReference type="PANTHER" id="PTHR48099">
    <property type="entry name" value="C-1-TETRAHYDROFOLATE SYNTHASE, CYTOPLASMIC-RELATED"/>
    <property type="match status" value="1"/>
</dbReference>
<keyword evidence="4 12" id="KW-0028">Amino-acid biosynthesis</keyword>
<dbReference type="GO" id="GO:0009086">
    <property type="term" value="P:methionine biosynthetic process"/>
    <property type="evidence" value="ECO:0007669"/>
    <property type="project" value="UniProtKB-KW"/>
</dbReference>
<evidence type="ECO:0000256" key="2">
    <source>
        <dbReference type="ARBA" id="ARBA00011738"/>
    </source>
</evidence>
<comment type="catalytic activity">
    <reaction evidence="12">
        <text>(6R)-5,10-methenyltetrahydrofolate + H2O = (6R)-10-formyltetrahydrofolate + H(+)</text>
        <dbReference type="Rhea" id="RHEA:23700"/>
        <dbReference type="ChEBI" id="CHEBI:15377"/>
        <dbReference type="ChEBI" id="CHEBI:15378"/>
        <dbReference type="ChEBI" id="CHEBI:57455"/>
        <dbReference type="ChEBI" id="CHEBI:195366"/>
        <dbReference type="EC" id="3.5.4.9"/>
    </reaction>
</comment>
<keyword evidence="5 12" id="KW-0658">Purine biosynthesis</keyword>
<accession>A0A5C0SC64</accession>
<evidence type="ECO:0000256" key="1">
    <source>
        <dbReference type="ARBA" id="ARBA00004777"/>
    </source>
</evidence>
<evidence type="ECO:0000256" key="3">
    <source>
        <dbReference type="ARBA" id="ARBA00022563"/>
    </source>
</evidence>
<evidence type="ECO:0000256" key="12">
    <source>
        <dbReference type="HAMAP-Rule" id="MF_01576"/>
    </source>
</evidence>
<dbReference type="EMBL" id="CP042243">
    <property type="protein sequence ID" value="QEK12153.1"/>
    <property type="molecule type" value="Genomic_DNA"/>
</dbReference>
<evidence type="ECO:0000256" key="4">
    <source>
        <dbReference type="ARBA" id="ARBA00022605"/>
    </source>
</evidence>
<gene>
    <name evidence="12 15" type="primary">folD</name>
    <name evidence="15" type="ORF">FQB35_07060</name>
</gene>
<comment type="function">
    <text evidence="12">Catalyzes the oxidation of 5,10-methylenetetrahydrofolate to 5,10-methenyltetrahydrofolate and then the hydrolysis of 5,10-methenyltetrahydrofolate to 10-formyltetrahydrofolate.</text>
</comment>
<keyword evidence="3 12" id="KW-0554">One-carbon metabolism</keyword>
<dbReference type="NCBIfam" id="NF008058">
    <property type="entry name" value="PRK10792.1"/>
    <property type="match status" value="1"/>
</dbReference>
<dbReference type="PROSITE" id="PS00766">
    <property type="entry name" value="THF_DHG_CYH_1"/>
    <property type="match status" value="1"/>
</dbReference>
<dbReference type="PROSITE" id="PS00767">
    <property type="entry name" value="THF_DHG_CYH_2"/>
    <property type="match status" value="1"/>
</dbReference>
<comment type="similarity">
    <text evidence="12">Belongs to the tetrahydrofolate dehydrogenase/cyclohydrolase family.</text>
</comment>
<dbReference type="InterPro" id="IPR036291">
    <property type="entry name" value="NAD(P)-bd_dom_sf"/>
</dbReference>
<dbReference type="UniPathway" id="UPA00193"/>
<dbReference type="SUPFAM" id="SSF53223">
    <property type="entry name" value="Aminoacid dehydrogenase-like, N-terminal domain"/>
    <property type="match status" value="1"/>
</dbReference>
<proteinExistence type="inferred from homology"/>
<organism evidence="15 16">
    <name type="scientific">Crassaminicella thermophila</name>
    <dbReference type="NCBI Taxonomy" id="2599308"/>
    <lineage>
        <taxon>Bacteria</taxon>
        <taxon>Bacillati</taxon>
        <taxon>Bacillota</taxon>
        <taxon>Clostridia</taxon>
        <taxon>Eubacteriales</taxon>
        <taxon>Clostridiaceae</taxon>
        <taxon>Crassaminicella</taxon>
    </lineage>
</organism>
<dbReference type="CDD" id="cd01080">
    <property type="entry name" value="NAD_bind_m-THF_DH_Cyclohyd"/>
    <property type="match status" value="1"/>
</dbReference>
<dbReference type="FunFam" id="3.40.50.720:FF:000006">
    <property type="entry name" value="Bifunctional protein FolD"/>
    <property type="match status" value="1"/>
</dbReference>
<comment type="subunit">
    <text evidence="2 12">Homodimer.</text>
</comment>
<evidence type="ECO:0000256" key="6">
    <source>
        <dbReference type="ARBA" id="ARBA00022801"/>
    </source>
</evidence>
<dbReference type="InterPro" id="IPR000672">
    <property type="entry name" value="THF_DH/CycHdrlase"/>
</dbReference>
<feature type="binding site" evidence="12">
    <location>
        <begin position="166"/>
        <end position="168"/>
    </location>
    <ligand>
        <name>NADP(+)</name>
        <dbReference type="ChEBI" id="CHEBI:58349"/>
    </ligand>
</feature>
<dbReference type="GO" id="GO:0006164">
    <property type="term" value="P:purine nucleotide biosynthetic process"/>
    <property type="evidence" value="ECO:0007669"/>
    <property type="project" value="UniProtKB-KW"/>
</dbReference>
<feature type="domain" description="Tetrahydrofolate dehydrogenase/cyclohydrolase catalytic" evidence="13">
    <location>
        <begin position="6"/>
        <end position="121"/>
    </location>
</feature>
<dbReference type="GO" id="GO:0004488">
    <property type="term" value="F:methylenetetrahydrofolate dehydrogenase (NADP+) activity"/>
    <property type="evidence" value="ECO:0007669"/>
    <property type="project" value="UniProtKB-UniRule"/>
</dbReference>
<dbReference type="GO" id="GO:0005829">
    <property type="term" value="C:cytosol"/>
    <property type="evidence" value="ECO:0007669"/>
    <property type="project" value="TreeGrafter"/>
</dbReference>
<evidence type="ECO:0000313" key="15">
    <source>
        <dbReference type="EMBL" id="QEK12153.1"/>
    </source>
</evidence>
<evidence type="ECO:0000256" key="9">
    <source>
        <dbReference type="ARBA" id="ARBA00023102"/>
    </source>
</evidence>
<dbReference type="InterPro" id="IPR020630">
    <property type="entry name" value="THF_DH/CycHdrlase_cat_dom"/>
</dbReference>
<dbReference type="Gene3D" id="3.40.50.10860">
    <property type="entry name" value="Leucine Dehydrogenase, chain A, domain 1"/>
    <property type="match status" value="1"/>
</dbReference>
<reference evidence="15 16" key="1">
    <citation type="submission" date="2019-07" db="EMBL/GenBank/DDBJ databases">
        <title>Complete genome of Crassaminicella thermophila SY095.</title>
        <authorList>
            <person name="Li X."/>
        </authorList>
    </citation>
    <scope>NUCLEOTIDE SEQUENCE [LARGE SCALE GENOMIC DNA]</scope>
    <source>
        <strain evidence="15 16">SY095</strain>
    </source>
</reference>
<dbReference type="InterPro" id="IPR046346">
    <property type="entry name" value="Aminoacid_DH-like_N_sf"/>
</dbReference>
<sequence>MYANILDGRKISQEIRKNIMDEVHKLKLNYGITPGLSVIIVGDDEASHVYVSMKEKACKMVGFHSEVYKLPKETTQDQLIKLIDGLNHNDKIHGILVQLPLPEGIDENLINSHILPSKDVDGFHAINTGNLLLGEESFIPCTPRGIIELIKRTGEDITGKHAVVVGRSNIVGKPVGVLLLRENMTVTICHSKTKNIEEHLRMADVIVAAAGIPELIKGNMIKKDAIVIDAGTRKVGDKLVGDVEFKEASKVASWITPVPGGVGPMTIAMLLENTLKAAKKKCE</sequence>
<dbReference type="Pfam" id="PF02882">
    <property type="entry name" value="THF_DHG_CYH_C"/>
    <property type="match status" value="1"/>
</dbReference>
<dbReference type="KEGG" id="crs:FQB35_07060"/>
<dbReference type="SUPFAM" id="SSF51735">
    <property type="entry name" value="NAD(P)-binding Rossmann-fold domains"/>
    <property type="match status" value="1"/>
</dbReference>
<keyword evidence="10 12" id="KW-0486">Methionine biosynthesis</keyword>
<keyword evidence="8 12" id="KW-0560">Oxidoreductase</keyword>
<comment type="pathway">
    <text evidence="1 12">One-carbon metabolism; tetrahydrofolate interconversion.</text>
</comment>
<dbReference type="EC" id="1.5.1.5" evidence="12"/>
<keyword evidence="11 12" id="KW-0511">Multifunctional enzyme</keyword>
<evidence type="ECO:0000256" key="8">
    <source>
        <dbReference type="ARBA" id="ARBA00023002"/>
    </source>
</evidence>
<dbReference type="FunFam" id="3.40.50.10860:FF:000005">
    <property type="entry name" value="C-1-tetrahydrofolate synthase, cytoplasmic, putative"/>
    <property type="match status" value="1"/>
</dbReference>
<evidence type="ECO:0000259" key="14">
    <source>
        <dbReference type="Pfam" id="PF02882"/>
    </source>
</evidence>
<dbReference type="PRINTS" id="PR00085">
    <property type="entry name" value="THFDHDRGNASE"/>
</dbReference>
<feature type="binding site" evidence="12">
    <location>
        <position position="232"/>
    </location>
    <ligand>
        <name>NADP(+)</name>
        <dbReference type="ChEBI" id="CHEBI:58349"/>
    </ligand>
</feature>
<dbReference type="Proteomes" id="UP000324646">
    <property type="component" value="Chromosome"/>
</dbReference>
<name>A0A5C0SC64_CRATE</name>
<dbReference type="GO" id="GO:0004477">
    <property type="term" value="F:methenyltetrahydrofolate cyclohydrolase activity"/>
    <property type="evidence" value="ECO:0007669"/>
    <property type="project" value="UniProtKB-UniRule"/>
</dbReference>